<gene>
    <name evidence="1" type="ORF">NOO_LOCUS11826</name>
</gene>
<dbReference type="AlphaFoldDB" id="A0A182EUJ5"/>
<sequence>MSSYQKLQIIRIKWQRFPGNRLSDQLKLLYVEERNRILNPHSSHYSTNNKQRAHAQLYLVSQLLSVKIKLLRYKTQKYHDSTVLNTIMEGSRGSRSVQSDSPQTELYTSEKRCNCLYNKRELL</sequence>
<reference evidence="1 2" key="2">
    <citation type="submission" date="2018-08" db="EMBL/GenBank/DDBJ databases">
        <authorList>
            <person name="Laetsch R D."/>
            <person name="Stevens L."/>
            <person name="Kumar S."/>
            <person name="Blaxter L. M."/>
        </authorList>
    </citation>
    <scope>NUCLEOTIDE SEQUENCE [LARGE SCALE GENOMIC DNA]</scope>
</reference>
<dbReference type="EMBL" id="UYRW01008887">
    <property type="protein sequence ID" value="VDM97200.1"/>
    <property type="molecule type" value="Genomic_DNA"/>
</dbReference>
<protein>
    <submittedName>
        <fullName evidence="3">Ovule protein</fullName>
    </submittedName>
</protein>
<organism evidence="3">
    <name type="scientific">Onchocerca ochengi</name>
    <name type="common">Filarial nematode worm</name>
    <dbReference type="NCBI Taxonomy" id="42157"/>
    <lineage>
        <taxon>Eukaryota</taxon>
        <taxon>Metazoa</taxon>
        <taxon>Ecdysozoa</taxon>
        <taxon>Nematoda</taxon>
        <taxon>Chromadorea</taxon>
        <taxon>Rhabditida</taxon>
        <taxon>Spirurina</taxon>
        <taxon>Spiruromorpha</taxon>
        <taxon>Filarioidea</taxon>
        <taxon>Onchocercidae</taxon>
        <taxon>Onchocerca</taxon>
    </lineage>
</organism>
<reference evidence="3" key="1">
    <citation type="submission" date="2016-06" db="UniProtKB">
        <authorList>
            <consortium name="WormBaseParasite"/>
        </authorList>
    </citation>
    <scope>IDENTIFICATION</scope>
</reference>
<proteinExistence type="predicted"/>
<dbReference type="WBParaSite" id="nOo.2.0.1.t11826-RA">
    <property type="protein sequence ID" value="nOo.2.0.1.t11826-RA"/>
    <property type="gene ID" value="nOo.2.0.1.g11826"/>
</dbReference>
<accession>A0A182EUJ5</accession>
<evidence type="ECO:0000313" key="3">
    <source>
        <dbReference type="WBParaSite" id="nOo.2.0.1.t11826-RA"/>
    </source>
</evidence>
<name>A0A182EUJ5_ONCOC</name>
<dbReference type="Proteomes" id="UP000271087">
    <property type="component" value="Unassembled WGS sequence"/>
</dbReference>
<keyword evidence="2" id="KW-1185">Reference proteome</keyword>
<dbReference type="STRING" id="42157.A0A182EUJ5"/>
<evidence type="ECO:0000313" key="1">
    <source>
        <dbReference type="EMBL" id="VDM97200.1"/>
    </source>
</evidence>
<evidence type="ECO:0000313" key="2">
    <source>
        <dbReference type="Proteomes" id="UP000271087"/>
    </source>
</evidence>